<feature type="compositionally biased region" description="Basic residues" evidence="1">
    <location>
        <begin position="688"/>
        <end position="700"/>
    </location>
</feature>
<accession>A0ABP1QDX2</accession>
<feature type="compositionally biased region" description="Basic and acidic residues" evidence="1">
    <location>
        <begin position="721"/>
        <end position="730"/>
    </location>
</feature>
<name>A0ABP1QDX2_9HEXA</name>
<reference evidence="2 3" key="1">
    <citation type="submission" date="2024-08" db="EMBL/GenBank/DDBJ databases">
        <authorList>
            <person name="Cucini C."/>
            <person name="Frati F."/>
        </authorList>
    </citation>
    <scope>NUCLEOTIDE SEQUENCE [LARGE SCALE GENOMIC DNA]</scope>
</reference>
<protein>
    <recommendedName>
        <fullName evidence="4">Decapping nuclease</fullName>
    </recommendedName>
</protein>
<feature type="region of interest" description="Disordered" evidence="1">
    <location>
        <begin position="104"/>
        <end position="171"/>
    </location>
</feature>
<dbReference type="Proteomes" id="UP001642540">
    <property type="component" value="Unassembled WGS sequence"/>
</dbReference>
<organism evidence="2 3">
    <name type="scientific">Orchesella dallaii</name>
    <dbReference type="NCBI Taxonomy" id="48710"/>
    <lineage>
        <taxon>Eukaryota</taxon>
        <taxon>Metazoa</taxon>
        <taxon>Ecdysozoa</taxon>
        <taxon>Arthropoda</taxon>
        <taxon>Hexapoda</taxon>
        <taxon>Collembola</taxon>
        <taxon>Entomobryomorpha</taxon>
        <taxon>Entomobryoidea</taxon>
        <taxon>Orchesellidae</taxon>
        <taxon>Orchesellinae</taxon>
        <taxon>Orchesella</taxon>
    </lineage>
</organism>
<evidence type="ECO:0008006" key="4">
    <source>
        <dbReference type="Google" id="ProtNLM"/>
    </source>
</evidence>
<feature type="compositionally biased region" description="Acidic residues" evidence="1">
    <location>
        <begin position="118"/>
        <end position="151"/>
    </location>
</feature>
<proteinExistence type="predicted"/>
<feature type="region of interest" description="Disordered" evidence="1">
    <location>
        <begin position="664"/>
        <end position="737"/>
    </location>
</feature>
<feature type="compositionally biased region" description="Low complexity" evidence="1">
    <location>
        <begin position="152"/>
        <end position="161"/>
    </location>
</feature>
<feature type="region of interest" description="Disordered" evidence="1">
    <location>
        <begin position="262"/>
        <end position="293"/>
    </location>
</feature>
<comment type="caution">
    <text evidence="2">The sequence shown here is derived from an EMBL/GenBank/DDBJ whole genome shotgun (WGS) entry which is preliminary data.</text>
</comment>
<evidence type="ECO:0000313" key="2">
    <source>
        <dbReference type="EMBL" id="CAL8094772.1"/>
    </source>
</evidence>
<dbReference type="EMBL" id="CAXLJM020000027">
    <property type="protein sequence ID" value="CAL8094772.1"/>
    <property type="molecule type" value="Genomic_DNA"/>
</dbReference>
<gene>
    <name evidence="2" type="ORF">ODALV1_LOCUS8884</name>
</gene>
<keyword evidence="3" id="KW-1185">Reference proteome</keyword>
<sequence>MATSASGAAAAGAAVSTAAATSHAIADLIEYKVKLLGLLPDGYMYSHGPTRWDLSTASFCKIPSEMTCYDGKIDKKGHPTLIGSGILERKYGLTVQLPTIAESERAASVARSSIKEQEEGEEEEDDGEHDPNDPDDDDNDAILEEDEDEADGSGNESGSEGSEYDKHGKPDAEPKFICQECQQNAVHNQRDNLMTKWLKNNFDPRRDALPDIVCRRTVLTYIMTQKQPFILNAKKISFISHSDPDRKEHSVIHVEFDYLPSPDCEPHPPGGRSRTASRASKTPDEMPTSEKNFDAESYYEKPNLIGYFAGKLCCRVPTIPAENRSIRILLSAIVDGLWNKKNDPELYRTTDLAEVKSTMDTTVVSDPAKGGSPHFFKQVRMAHAWAQCHLVGISRMMVGVHTLVPGNFMEEEDEPAYGLTSRPRRILQELWLYEVEKMPTAVKISSEEDGFRAWSPNELKWKLYAALQQIRVHCRNAEEGVTHRFLHYFNEDFLVPMTLEELQQEWKAIHEANRTLVFRNVHIPQTSPDVIELSLEEVEQEHAEKQVDLIINSFLGLGIPVETLKVVRIMGIRKELEVIFPYESLARRVYSTFRLFLLRNRFLPPGFERIRVDIKRTKRLELERMRRKGAQNFFSYIPPTAPTYNVSNVRDDRYCQHQCQYGQNYPYPRSAQPSPFPPPGTSRSATTGRHHHHHHHHHGRQPGAATTAGPSAIYGRSGPRRTGDNEDPWRLTRTMWR</sequence>
<evidence type="ECO:0000313" key="3">
    <source>
        <dbReference type="Proteomes" id="UP001642540"/>
    </source>
</evidence>
<evidence type="ECO:0000256" key="1">
    <source>
        <dbReference type="SAM" id="MobiDB-lite"/>
    </source>
</evidence>